<dbReference type="RefSeq" id="WP_049335831.1">
    <property type="nucleotide sequence ID" value="NZ_JAHCPX010000007.1"/>
</dbReference>
<dbReference type="FunFam" id="3.40.50.10440:FF:000001">
    <property type="entry name" value="Dihydroxyacetone kinase, DhaK subunit"/>
    <property type="match status" value="1"/>
</dbReference>
<dbReference type="PANTHER" id="PTHR28629">
    <property type="entry name" value="TRIOKINASE/FMN CYCLASE"/>
    <property type="match status" value="1"/>
</dbReference>
<evidence type="ECO:0000259" key="1">
    <source>
        <dbReference type="PROSITE" id="PS51481"/>
    </source>
</evidence>
<feature type="domain" description="DhaK" evidence="1">
    <location>
        <begin position="7"/>
        <end position="320"/>
    </location>
</feature>
<dbReference type="SUPFAM" id="SSF82549">
    <property type="entry name" value="DAK1/DegV-like"/>
    <property type="match status" value="1"/>
</dbReference>
<dbReference type="Gene3D" id="3.40.50.10440">
    <property type="entry name" value="Dihydroxyacetone kinase, domain 1"/>
    <property type="match status" value="1"/>
</dbReference>
<dbReference type="EMBL" id="PZHX01000007">
    <property type="protein sequence ID" value="PTK31201.1"/>
    <property type="molecule type" value="Genomic_DNA"/>
</dbReference>
<dbReference type="AlphaFoldDB" id="A0A974KZ47"/>
<dbReference type="InterPro" id="IPR012736">
    <property type="entry name" value="DhaK_1"/>
</dbReference>
<sequence length="320" mass="34915">MKKLIKEKNNILTDMLEGIALTNDNIEIISETVVVKKNKKNSGVALVSGGGSGHEPAHAGYVANGMLDAAVCGEVFTSPTPDKILDAIKAVDTGDGVLLIVKNYAGDVMNFEMAQEMAQMEDIKVERVIVNDDIAVSDVEKRRGVAGTVFVHKYAGYLADQGLSLKDIKNKIEAFIPKIKSIGMALTSPMVPTTGKYSFDIDDNEMEIGIGIHGEKGLHREAIQSVDVIIERLLDELLKEVKDQSLIVMVNGMGGTPLSELSIVAKYLNQQFQEHDIAAKQWFVGDYMTSLDMQGFSITVVPYSEDIEKGLLAPTTSRYF</sequence>
<dbReference type="PROSITE" id="PS51481">
    <property type="entry name" value="DHAK"/>
    <property type="match status" value="1"/>
</dbReference>
<proteinExistence type="predicted"/>
<dbReference type="GO" id="GO:0005829">
    <property type="term" value="C:cytosol"/>
    <property type="evidence" value="ECO:0007669"/>
    <property type="project" value="TreeGrafter"/>
</dbReference>
<gene>
    <name evidence="2" type="ORF">BUZ51_04515</name>
</gene>
<dbReference type="PANTHER" id="PTHR28629:SF4">
    <property type="entry name" value="TRIOKINASE_FMN CYCLASE"/>
    <property type="match status" value="1"/>
</dbReference>
<protein>
    <submittedName>
        <fullName evidence="2">Dihydroxyacetone kinase subunit DhaK</fullName>
    </submittedName>
</protein>
<dbReference type="Gene3D" id="3.30.1180.20">
    <property type="entry name" value="Dihydroxyacetone kinase, domain 2"/>
    <property type="match status" value="1"/>
</dbReference>
<dbReference type="InterPro" id="IPR050861">
    <property type="entry name" value="Dihydroxyacetone_Kinase"/>
</dbReference>
<comment type="caution">
    <text evidence="2">The sequence shown here is derived from an EMBL/GenBank/DDBJ whole genome shotgun (WGS) entry which is preliminary data.</text>
</comment>
<keyword evidence="2" id="KW-0808">Transferase</keyword>
<organism evidence="2 3">
    <name type="scientific">Staphylococcus hominis</name>
    <dbReference type="NCBI Taxonomy" id="1290"/>
    <lineage>
        <taxon>Bacteria</taxon>
        <taxon>Bacillati</taxon>
        <taxon>Bacillota</taxon>
        <taxon>Bacilli</taxon>
        <taxon>Bacillales</taxon>
        <taxon>Staphylococcaceae</taxon>
        <taxon>Staphylococcus</taxon>
    </lineage>
</organism>
<keyword evidence="2" id="KW-0418">Kinase</keyword>
<dbReference type="GO" id="GO:0019563">
    <property type="term" value="P:glycerol catabolic process"/>
    <property type="evidence" value="ECO:0007669"/>
    <property type="project" value="TreeGrafter"/>
</dbReference>
<dbReference type="InterPro" id="IPR004006">
    <property type="entry name" value="DhaK_dom"/>
</dbReference>
<dbReference type="Proteomes" id="UP000241540">
    <property type="component" value="Unassembled WGS sequence"/>
</dbReference>
<reference evidence="2 3" key="1">
    <citation type="journal article" date="2016" name="Front. Microbiol.">
        <title>Comprehensive Phylogenetic Analysis of Bovine Non-aureus Staphylococci Species Based on Whole-Genome Sequencing.</title>
        <authorList>
            <person name="Naushad S."/>
            <person name="Barkema H.W."/>
            <person name="Luby C."/>
            <person name="Condas L.A."/>
            <person name="Nobrega D.B."/>
            <person name="Carson D.A."/>
            <person name="De Buck J."/>
        </authorList>
    </citation>
    <scope>NUCLEOTIDE SEQUENCE [LARGE SCALE GENOMIC DNA]</scope>
    <source>
        <strain evidence="2 3">SNUC 5336</strain>
    </source>
</reference>
<evidence type="ECO:0000313" key="3">
    <source>
        <dbReference type="Proteomes" id="UP000241540"/>
    </source>
</evidence>
<dbReference type="Pfam" id="PF02733">
    <property type="entry name" value="Dak1"/>
    <property type="match status" value="1"/>
</dbReference>
<evidence type="ECO:0000313" key="2">
    <source>
        <dbReference type="EMBL" id="PTK31201.1"/>
    </source>
</evidence>
<dbReference type="GO" id="GO:0004371">
    <property type="term" value="F:glycerone kinase activity"/>
    <property type="evidence" value="ECO:0007669"/>
    <property type="project" value="InterPro"/>
</dbReference>
<dbReference type="NCBIfam" id="TIGR02363">
    <property type="entry name" value="dhaK1"/>
    <property type="match status" value="1"/>
</dbReference>
<name>A0A974KZ47_STAHO</name>
<accession>A0A974KZ47</accession>